<sequence>MMQSILYEHENYCGKLGAIYSKEKTEFILWAPVSKTVKIVLYYKKENKILDMEKKEKGIWSLEIYEDLNGVYYNYIVNNGENEIEVVDPYAKAVNVNGNMGMVIDLQSTNPEGWENDIKPKFISPTDAIIYEMHIRDFSVSETSGVTEKFRGKYDGVYEKGTHIPGTNIPTCLEYIRDLGITHIHLMPIFDYATVDESNPKNYNWGYDPKNFNVPEGSYSLDPFNGEKRIIEFKNMIKTLHEYGIRIVMDVVYNHTHSGYNSNLNCIVPNYYYRQNSDGRFSNGSGCGNELATERNMVKKFIIDSIIYWAKEYHIDGFRFDLMGLYDIEIMKDIRRKLDKIDKSILMYGEGWTGGVSPLPDWDKTIKFNISKFGDMKLAVFSDDIRDGIKGNVFDSNSKGFISGEYNLEETIKFGVVASVKHDQIKYDKLRYSKFPWANEPYQTVTYTSSHDNYTLWDKLCMANRNYLEEDLKSMNKLSAAIVLTSQGIAFFQAGEEFLRTKKNKDGSLNSNSYNAPDYVNALDWSRRIKYKDILDYYKGLIKLRKFCKGFRMNSSNEIRENLRFLEKNINFYNDKIVAFKINLNNLQSKWKEICIIYNANFNSEEIKLDKSSWSVIVNENKAGIEELTYIEGNVLKIPKLSCYVLVKK</sequence>
<dbReference type="InterPro" id="IPR049117">
    <property type="entry name" value="pulA_all-beta"/>
</dbReference>
<dbReference type="InterPro" id="IPR017853">
    <property type="entry name" value="GH"/>
</dbReference>
<evidence type="ECO:0000256" key="2">
    <source>
        <dbReference type="SAM" id="Coils"/>
    </source>
</evidence>
<dbReference type="OrthoDB" id="9761875at2"/>
<dbReference type="KEGG" id="ctae:BGI42_11795"/>
<dbReference type="RefSeq" id="WP_084023884.1">
    <property type="nucleotide sequence ID" value="NZ_CP017253.2"/>
</dbReference>
<dbReference type="Gene3D" id="3.20.20.80">
    <property type="entry name" value="Glycosidases"/>
    <property type="match status" value="1"/>
</dbReference>
<protein>
    <submittedName>
        <fullName evidence="4">Type I pullulanase</fullName>
    </submittedName>
</protein>
<keyword evidence="2" id="KW-0175">Coiled coil</keyword>
<dbReference type="SUPFAM" id="SSF81296">
    <property type="entry name" value="E set domains"/>
    <property type="match status" value="1"/>
</dbReference>
<dbReference type="CDD" id="cd11341">
    <property type="entry name" value="AmyAc_Pullulanase_LD-like"/>
    <property type="match status" value="1"/>
</dbReference>
<dbReference type="InterPro" id="IPR006047">
    <property type="entry name" value="GH13_cat_dom"/>
</dbReference>
<name>A0A1D7XNP4_9CLOT</name>
<evidence type="ECO:0000313" key="5">
    <source>
        <dbReference type="Proteomes" id="UP000094652"/>
    </source>
</evidence>
<dbReference type="SUPFAM" id="SSF51445">
    <property type="entry name" value="(Trans)glycosidases"/>
    <property type="match status" value="1"/>
</dbReference>
<evidence type="ECO:0000313" key="4">
    <source>
        <dbReference type="EMBL" id="AOR24963.2"/>
    </source>
</evidence>
<dbReference type="STRING" id="394958.BGI42_11795"/>
<dbReference type="Proteomes" id="UP000094652">
    <property type="component" value="Chromosome"/>
</dbReference>
<dbReference type="GO" id="GO:0004553">
    <property type="term" value="F:hydrolase activity, hydrolyzing O-glycosyl compounds"/>
    <property type="evidence" value="ECO:0007669"/>
    <property type="project" value="InterPro"/>
</dbReference>
<dbReference type="InterPro" id="IPR004193">
    <property type="entry name" value="Glyco_hydro_13_N"/>
</dbReference>
<feature type="coiled-coil region" evidence="2">
    <location>
        <begin position="556"/>
        <end position="590"/>
    </location>
</feature>
<dbReference type="InterPro" id="IPR013780">
    <property type="entry name" value="Glyco_hydro_b"/>
</dbReference>
<dbReference type="PANTHER" id="PTHR43002">
    <property type="entry name" value="GLYCOGEN DEBRANCHING ENZYME"/>
    <property type="match status" value="1"/>
</dbReference>
<dbReference type="InterPro" id="IPR014756">
    <property type="entry name" value="Ig_E-set"/>
</dbReference>
<organism evidence="4 5">
    <name type="scientific">Clostridium taeniosporum</name>
    <dbReference type="NCBI Taxonomy" id="394958"/>
    <lineage>
        <taxon>Bacteria</taxon>
        <taxon>Bacillati</taxon>
        <taxon>Bacillota</taxon>
        <taxon>Clostridia</taxon>
        <taxon>Eubacteriales</taxon>
        <taxon>Clostridiaceae</taxon>
        <taxon>Clostridium</taxon>
    </lineage>
</organism>
<dbReference type="Gene3D" id="2.60.40.1180">
    <property type="entry name" value="Golgi alpha-mannosidase II"/>
    <property type="match status" value="1"/>
</dbReference>
<accession>A0A1D7XNP4</accession>
<dbReference type="InterPro" id="IPR011840">
    <property type="entry name" value="PulA_typeI"/>
</dbReference>
<dbReference type="Pfam" id="PF00128">
    <property type="entry name" value="Alpha-amylase"/>
    <property type="match status" value="1"/>
</dbReference>
<reference evidence="5" key="1">
    <citation type="submission" date="2016-09" db="EMBL/GenBank/DDBJ databases">
        <title>Genomics of Clostridium taeniosporum, an organism which forms endospores with ribbon-like appendages.</title>
        <authorList>
            <person name="Walker J.R."/>
        </authorList>
    </citation>
    <scope>NUCLEOTIDE SEQUENCE [LARGE SCALE GENOMIC DNA]</scope>
    <source>
        <strain evidence="5">1/k</strain>
    </source>
</reference>
<evidence type="ECO:0000256" key="1">
    <source>
        <dbReference type="ARBA" id="ARBA00008061"/>
    </source>
</evidence>
<dbReference type="InterPro" id="IPR013783">
    <property type="entry name" value="Ig-like_fold"/>
</dbReference>
<dbReference type="SMART" id="SM00642">
    <property type="entry name" value="Aamy"/>
    <property type="match status" value="1"/>
</dbReference>
<keyword evidence="5" id="KW-1185">Reference proteome</keyword>
<dbReference type="CDD" id="cd02860">
    <property type="entry name" value="E_set_Pullulanase"/>
    <property type="match status" value="1"/>
</dbReference>
<gene>
    <name evidence="4" type="primary">pulA</name>
    <name evidence="4" type="ORF">BGI42_11795</name>
</gene>
<dbReference type="Pfam" id="PF02922">
    <property type="entry name" value="CBM_48"/>
    <property type="match status" value="1"/>
</dbReference>
<dbReference type="Gene3D" id="2.60.40.10">
    <property type="entry name" value="Immunoglobulins"/>
    <property type="match status" value="1"/>
</dbReference>
<dbReference type="GO" id="GO:0005975">
    <property type="term" value="P:carbohydrate metabolic process"/>
    <property type="evidence" value="ECO:0007669"/>
    <property type="project" value="InterPro"/>
</dbReference>
<comment type="similarity">
    <text evidence="1">Belongs to the glycosyl hydrolase 13 family.</text>
</comment>
<dbReference type="Pfam" id="PF21653">
    <property type="entry name" value="pulA_all-beta"/>
    <property type="match status" value="1"/>
</dbReference>
<feature type="domain" description="Glycosyl hydrolase family 13 catalytic" evidence="3">
    <location>
        <begin position="132"/>
        <end position="545"/>
    </location>
</feature>
<evidence type="ECO:0000259" key="3">
    <source>
        <dbReference type="SMART" id="SM00642"/>
    </source>
</evidence>
<dbReference type="EMBL" id="CP017253">
    <property type="protein sequence ID" value="AOR24963.2"/>
    <property type="molecule type" value="Genomic_DNA"/>
</dbReference>
<dbReference type="NCBIfam" id="TIGR02104">
    <property type="entry name" value="pulA_typeI"/>
    <property type="match status" value="1"/>
</dbReference>
<dbReference type="AlphaFoldDB" id="A0A1D7XNP4"/>
<proteinExistence type="inferred from homology"/>